<gene>
    <name evidence="2" type="ORF">ILUMI_20869</name>
</gene>
<evidence type="ECO:0000256" key="1">
    <source>
        <dbReference type="SAM" id="MobiDB-lite"/>
    </source>
</evidence>
<reference evidence="2" key="1">
    <citation type="submission" date="2019-08" db="EMBL/GenBank/DDBJ databases">
        <title>The genome of the North American firefly Photinus pyralis.</title>
        <authorList>
            <consortium name="Photinus pyralis genome working group"/>
            <person name="Fallon T.R."/>
            <person name="Sander Lower S.E."/>
            <person name="Weng J.-K."/>
        </authorList>
    </citation>
    <scope>NUCLEOTIDE SEQUENCE</scope>
    <source>
        <strain evidence="2">TRF0915ILg1</strain>
        <tissue evidence="2">Whole body</tissue>
    </source>
</reference>
<proteinExistence type="predicted"/>
<sequence length="164" mass="19340">MKIKSDHDDGLRKTRSSREGLSQVDQRAFQVVSRQNPCVIANTTSSPNGTKIKKKQIPEKIDLKILNNNEVKEKLKTEINENLHIIEKLSKVNAENINKTWTSIKDVVVTPSLKHQKETKRRRKDWMAEEILKDMDTRRQYKNNTEKYKEIQMEIRQKSERPEN</sequence>
<organism evidence="2 3">
    <name type="scientific">Ignelater luminosus</name>
    <name type="common">Cucubano</name>
    <name type="synonym">Pyrophorus luminosus</name>
    <dbReference type="NCBI Taxonomy" id="2038154"/>
    <lineage>
        <taxon>Eukaryota</taxon>
        <taxon>Metazoa</taxon>
        <taxon>Ecdysozoa</taxon>
        <taxon>Arthropoda</taxon>
        <taxon>Hexapoda</taxon>
        <taxon>Insecta</taxon>
        <taxon>Pterygota</taxon>
        <taxon>Neoptera</taxon>
        <taxon>Endopterygota</taxon>
        <taxon>Coleoptera</taxon>
        <taxon>Polyphaga</taxon>
        <taxon>Elateriformia</taxon>
        <taxon>Elateroidea</taxon>
        <taxon>Elateridae</taxon>
        <taxon>Agrypninae</taxon>
        <taxon>Pyrophorini</taxon>
        <taxon>Ignelater</taxon>
    </lineage>
</organism>
<dbReference type="OrthoDB" id="6782168at2759"/>
<evidence type="ECO:0000313" key="3">
    <source>
        <dbReference type="Proteomes" id="UP000801492"/>
    </source>
</evidence>
<feature type="compositionally biased region" description="Basic and acidic residues" evidence="1">
    <location>
        <begin position="1"/>
        <end position="18"/>
    </location>
</feature>
<protein>
    <submittedName>
        <fullName evidence="2">Uncharacterized protein</fullName>
    </submittedName>
</protein>
<dbReference type="EMBL" id="VTPC01089971">
    <property type="protein sequence ID" value="KAF2885303.1"/>
    <property type="molecule type" value="Genomic_DNA"/>
</dbReference>
<dbReference type="Proteomes" id="UP000801492">
    <property type="component" value="Unassembled WGS sequence"/>
</dbReference>
<keyword evidence="3" id="KW-1185">Reference proteome</keyword>
<evidence type="ECO:0000313" key="2">
    <source>
        <dbReference type="EMBL" id="KAF2885303.1"/>
    </source>
</evidence>
<accession>A0A8K0CIV9</accession>
<comment type="caution">
    <text evidence="2">The sequence shown here is derived from an EMBL/GenBank/DDBJ whole genome shotgun (WGS) entry which is preliminary data.</text>
</comment>
<name>A0A8K0CIV9_IGNLU</name>
<feature type="region of interest" description="Disordered" evidence="1">
    <location>
        <begin position="1"/>
        <end position="24"/>
    </location>
</feature>
<dbReference type="AlphaFoldDB" id="A0A8K0CIV9"/>